<dbReference type="Gene3D" id="1.20.1230.10">
    <property type="entry name" value="Phospholipase C beta, distal C-terminal domain"/>
    <property type="match status" value="1"/>
</dbReference>
<sequence length="513" mass="59541">MSQNHRNEISVNQVFSNPLIVHKILSYLSLRDVKAVRLLNKTCDHAVLTMTPAKLRLYLGKYTKAFKNDYSLSSSNLNLFRQIVLDREEIDDNVFLHNHWGTGVDSVIISDVITQSTSLRLSINLIAGRLRYLKRVEIQNIDGSSELDLLVLFMPKVLPNLKTLQLAGSEHNFTNLFNPVRNDGMYHPGVTSIKLVWINVSSLDKIGTMFPNLKKLEIGDNTELANGKVFGAIFKEFILRRLKVSLGHVHLHVTNESANWDDLVELMMQRREHFAALDTLAIEVQVPLDQMVVGRGPLSRDEVTTNFKSLSEIKFINFVWTSAHETNYVSQTTPGPKLIFENYENIDPTRILMMPDTYIKMDKNIIVTPTNATTDVPISGLFLKKSSHQWHRWESLSLQIRDSHATQIRELRILRKREKNASMDWYIAWMRKESARFAKFASNKIELHALQRKARNLLIHRVVRERQKIEDRFSKIEERLRRQQNMVFEVLERFRDKTPRHLKLSNLLNQKIA</sequence>
<evidence type="ECO:0008006" key="4">
    <source>
        <dbReference type="Google" id="ProtNLM"/>
    </source>
</evidence>
<dbReference type="AlphaFoldDB" id="A0A226DVX7"/>
<protein>
    <recommendedName>
        <fullName evidence="4">F-box domain-containing protein</fullName>
    </recommendedName>
</protein>
<dbReference type="EMBL" id="LNIX01000010">
    <property type="protein sequence ID" value="OXA49230.1"/>
    <property type="molecule type" value="Genomic_DNA"/>
</dbReference>
<evidence type="ECO:0000256" key="1">
    <source>
        <dbReference type="SAM" id="Coils"/>
    </source>
</evidence>
<keyword evidence="1" id="KW-0175">Coiled coil</keyword>
<name>A0A226DVX7_FOLCA</name>
<keyword evidence="3" id="KW-1185">Reference proteome</keyword>
<feature type="coiled-coil region" evidence="1">
    <location>
        <begin position="459"/>
        <end position="486"/>
    </location>
</feature>
<accession>A0A226DVX7</accession>
<proteinExistence type="predicted"/>
<comment type="caution">
    <text evidence="2">The sequence shown here is derived from an EMBL/GenBank/DDBJ whole genome shotgun (WGS) entry which is preliminary data.</text>
</comment>
<dbReference type="InterPro" id="IPR042531">
    <property type="entry name" value="PLC-beta_C_sf"/>
</dbReference>
<organism evidence="2 3">
    <name type="scientific">Folsomia candida</name>
    <name type="common">Springtail</name>
    <dbReference type="NCBI Taxonomy" id="158441"/>
    <lineage>
        <taxon>Eukaryota</taxon>
        <taxon>Metazoa</taxon>
        <taxon>Ecdysozoa</taxon>
        <taxon>Arthropoda</taxon>
        <taxon>Hexapoda</taxon>
        <taxon>Collembola</taxon>
        <taxon>Entomobryomorpha</taxon>
        <taxon>Isotomoidea</taxon>
        <taxon>Isotomidae</taxon>
        <taxon>Proisotominae</taxon>
        <taxon>Folsomia</taxon>
    </lineage>
</organism>
<dbReference type="SUPFAM" id="SSF69989">
    <property type="entry name" value="C-terminal domain of PLC-beta"/>
    <property type="match status" value="1"/>
</dbReference>
<dbReference type="Proteomes" id="UP000198287">
    <property type="component" value="Unassembled WGS sequence"/>
</dbReference>
<reference evidence="2 3" key="1">
    <citation type="submission" date="2015-12" db="EMBL/GenBank/DDBJ databases">
        <title>The genome of Folsomia candida.</title>
        <authorList>
            <person name="Faddeeva A."/>
            <person name="Derks M.F."/>
            <person name="Anvar Y."/>
            <person name="Smit S."/>
            <person name="Van Straalen N."/>
            <person name="Roelofs D."/>
        </authorList>
    </citation>
    <scope>NUCLEOTIDE SEQUENCE [LARGE SCALE GENOMIC DNA]</scope>
    <source>
        <strain evidence="2 3">VU population</strain>
        <tissue evidence="2">Whole body</tissue>
    </source>
</reference>
<gene>
    <name evidence="2" type="ORF">Fcan01_15825</name>
</gene>
<evidence type="ECO:0000313" key="2">
    <source>
        <dbReference type="EMBL" id="OXA49230.1"/>
    </source>
</evidence>
<evidence type="ECO:0000313" key="3">
    <source>
        <dbReference type="Proteomes" id="UP000198287"/>
    </source>
</evidence>